<evidence type="ECO:0000313" key="10">
    <source>
        <dbReference type="EMBL" id="CAD7092596.1"/>
    </source>
</evidence>
<feature type="compositionally biased region" description="Basic and acidic residues" evidence="7">
    <location>
        <begin position="998"/>
        <end position="1034"/>
    </location>
</feature>
<evidence type="ECO:0000256" key="7">
    <source>
        <dbReference type="SAM" id="MobiDB-lite"/>
    </source>
</evidence>
<dbReference type="OMA" id="GMIVYIH"/>
<evidence type="ECO:0000259" key="9">
    <source>
        <dbReference type="PROSITE" id="PS50157"/>
    </source>
</evidence>
<dbReference type="GO" id="GO:0005634">
    <property type="term" value="C:nucleus"/>
    <property type="evidence" value="ECO:0007669"/>
    <property type="project" value="TreeGrafter"/>
</dbReference>
<keyword evidence="2" id="KW-0677">Repeat</keyword>
<dbReference type="GO" id="GO:0000981">
    <property type="term" value="F:DNA-binding transcription factor activity, RNA polymerase II-specific"/>
    <property type="evidence" value="ECO:0007669"/>
    <property type="project" value="TreeGrafter"/>
</dbReference>
<feature type="compositionally biased region" description="Polar residues" evidence="7">
    <location>
        <begin position="415"/>
        <end position="474"/>
    </location>
</feature>
<evidence type="ECO:0000256" key="4">
    <source>
        <dbReference type="ARBA" id="ARBA00022833"/>
    </source>
</evidence>
<dbReference type="FunCoup" id="A0A7R8V4A5">
    <property type="interactions" value="216"/>
</dbReference>
<feature type="region of interest" description="Disordered" evidence="7">
    <location>
        <begin position="323"/>
        <end position="343"/>
    </location>
</feature>
<protein>
    <recommendedName>
        <fullName evidence="12">Centrosome-associated zinc finger protein CP190</fullName>
    </recommendedName>
</protein>
<feature type="region of interest" description="Disordered" evidence="7">
    <location>
        <begin position="415"/>
        <end position="502"/>
    </location>
</feature>
<gene>
    <name evidence="10" type="ORF">HERILL_LOCUS14947</name>
</gene>
<evidence type="ECO:0000313" key="11">
    <source>
        <dbReference type="Proteomes" id="UP000594454"/>
    </source>
</evidence>
<dbReference type="OrthoDB" id="10069414at2759"/>
<keyword evidence="4" id="KW-0862">Zinc</keyword>
<evidence type="ECO:0000256" key="1">
    <source>
        <dbReference type="ARBA" id="ARBA00022723"/>
    </source>
</evidence>
<keyword evidence="5" id="KW-0539">Nucleus</keyword>
<evidence type="ECO:0000256" key="5">
    <source>
        <dbReference type="ARBA" id="ARBA00023242"/>
    </source>
</evidence>
<dbReference type="SUPFAM" id="SSF54695">
    <property type="entry name" value="POZ domain"/>
    <property type="match status" value="1"/>
</dbReference>
<dbReference type="EMBL" id="LR899014">
    <property type="protein sequence ID" value="CAD7092596.1"/>
    <property type="molecule type" value="Genomic_DNA"/>
</dbReference>
<dbReference type="PROSITE" id="PS50157">
    <property type="entry name" value="ZINC_FINGER_C2H2_2"/>
    <property type="match status" value="2"/>
</dbReference>
<proteinExistence type="predicted"/>
<dbReference type="SMART" id="SM00355">
    <property type="entry name" value="ZnF_C2H2"/>
    <property type="match status" value="4"/>
</dbReference>
<feature type="compositionally biased region" description="Acidic residues" evidence="7">
    <location>
        <begin position="1114"/>
        <end position="1123"/>
    </location>
</feature>
<dbReference type="InterPro" id="IPR000210">
    <property type="entry name" value="BTB/POZ_dom"/>
</dbReference>
<feature type="region of interest" description="Disordered" evidence="7">
    <location>
        <begin position="800"/>
        <end position="1123"/>
    </location>
</feature>
<reference evidence="10 11" key="1">
    <citation type="submission" date="2020-11" db="EMBL/GenBank/DDBJ databases">
        <authorList>
            <person name="Wallbank WR R."/>
            <person name="Pardo Diaz C."/>
            <person name="Kozak K."/>
            <person name="Martin S."/>
            <person name="Jiggins C."/>
            <person name="Moest M."/>
            <person name="Warren A I."/>
            <person name="Generalovic N T."/>
            <person name="Byers J.R.P. K."/>
            <person name="Montejo-Kovacevich G."/>
            <person name="Yen C E."/>
        </authorList>
    </citation>
    <scope>NUCLEOTIDE SEQUENCE [LARGE SCALE GENOMIC DNA]</scope>
</reference>
<organism evidence="10 11">
    <name type="scientific">Hermetia illucens</name>
    <name type="common">Black soldier fly</name>
    <dbReference type="NCBI Taxonomy" id="343691"/>
    <lineage>
        <taxon>Eukaryota</taxon>
        <taxon>Metazoa</taxon>
        <taxon>Ecdysozoa</taxon>
        <taxon>Arthropoda</taxon>
        <taxon>Hexapoda</taxon>
        <taxon>Insecta</taxon>
        <taxon>Pterygota</taxon>
        <taxon>Neoptera</taxon>
        <taxon>Endopterygota</taxon>
        <taxon>Diptera</taxon>
        <taxon>Brachycera</taxon>
        <taxon>Stratiomyomorpha</taxon>
        <taxon>Stratiomyidae</taxon>
        <taxon>Hermetiinae</taxon>
        <taxon>Hermetia</taxon>
    </lineage>
</organism>
<feature type="compositionally biased region" description="Low complexity" evidence="7">
    <location>
        <begin position="475"/>
        <end position="502"/>
    </location>
</feature>
<evidence type="ECO:0000259" key="8">
    <source>
        <dbReference type="PROSITE" id="PS50097"/>
    </source>
</evidence>
<feature type="domain" description="BTB" evidence="8">
    <location>
        <begin position="30"/>
        <end position="97"/>
    </location>
</feature>
<feature type="compositionally biased region" description="Acidic residues" evidence="7">
    <location>
        <begin position="931"/>
        <end position="945"/>
    </location>
</feature>
<name>A0A7R8V4A5_HERIL</name>
<dbReference type="Pfam" id="PF00096">
    <property type="entry name" value="zf-C2H2"/>
    <property type="match status" value="1"/>
</dbReference>
<accession>A0A7R8V4A5</accession>
<dbReference type="GO" id="GO:0008270">
    <property type="term" value="F:zinc ion binding"/>
    <property type="evidence" value="ECO:0007669"/>
    <property type="project" value="UniProtKB-KW"/>
</dbReference>
<evidence type="ECO:0000256" key="2">
    <source>
        <dbReference type="ARBA" id="ARBA00022737"/>
    </source>
</evidence>
<dbReference type="Pfam" id="PF00651">
    <property type="entry name" value="BTB"/>
    <property type="match status" value="1"/>
</dbReference>
<dbReference type="PANTHER" id="PTHR24394:SF38">
    <property type="entry name" value="CENTROSOME-ASSOCIATED ZINC FINGER PROTEIN CP190"/>
    <property type="match status" value="1"/>
</dbReference>
<feature type="domain" description="C2H2-type" evidence="9">
    <location>
        <begin position="575"/>
        <end position="603"/>
    </location>
</feature>
<keyword evidence="1" id="KW-0479">Metal-binding</keyword>
<dbReference type="Gene3D" id="3.30.160.60">
    <property type="entry name" value="Classic Zinc Finger"/>
    <property type="match status" value="1"/>
</dbReference>
<dbReference type="InParanoid" id="A0A7R8V4A5"/>
<dbReference type="AlphaFoldDB" id="A0A7R8V4A5"/>
<feature type="compositionally biased region" description="Basic and acidic residues" evidence="7">
    <location>
        <begin position="959"/>
        <end position="978"/>
    </location>
</feature>
<dbReference type="PANTHER" id="PTHR24394">
    <property type="entry name" value="ZINC FINGER PROTEIN"/>
    <property type="match status" value="1"/>
</dbReference>
<evidence type="ECO:0008006" key="12">
    <source>
        <dbReference type="Google" id="ProtNLM"/>
    </source>
</evidence>
<dbReference type="InterPro" id="IPR011333">
    <property type="entry name" value="SKP1/BTB/POZ_sf"/>
</dbReference>
<feature type="compositionally biased region" description="Basic and acidic residues" evidence="7">
    <location>
        <begin position="831"/>
        <end position="843"/>
    </location>
</feature>
<feature type="compositionally biased region" description="Acidic residues" evidence="7">
    <location>
        <begin position="323"/>
        <end position="334"/>
    </location>
</feature>
<evidence type="ECO:0000256" key="6">
    <source>
        <dbReference type="PROSITE-ProRule" id="PRU00042"/>
    </source>
</evidence>
<evidence type="ECO:0000256" key="3">
    <source>
        <dbReference type="ARBA" id="ARBA00022771"/>
    </source>
</evidence>
<dbReference type="SMART" id="SM00225">
    <property type="entry name" value="BTB"/>
    <property type="match status" value="1"/>
</dbReference>
<dbReference type="PROSITE" id="PS00028">
    <property type="entry name" value="ZINC_FINGER_C2H2_1"/>
    <property type="match status" value="2"/>
</dbReference>
<dbReference type="InterPro" id="IPR013087">
    <property type="entry name" value="Znf_C2H2_type"/>
</dbReference>
<sequence length="1123" mass="126062">MREVKSVKVDNWGVFFLQKLQNFFNKTDYCDLTLQFNDNSQLKVHRLVLSACTDYFNALEQTCDVIDDIVIMPPGLQADVIVPIVNFMYTGTLEFEIDMYGRLLKTARDMNMTVLLKLLEAHKRTVDTSRSQAPKRAPRSFPIRRPAPPPQPMRVARTYLTQSTAGDRRVVPVSSHQLKTLQIKPVTPSTSYYTPGVAEPATLVAKYAHSRTPVKGPSRFECSDETTLPPDSFEQFDSISYESKPLITANQACKDDIEDYDNMIPTHDTSSTFEQLRKSYTGIKRPLTSVSSLDSPPEKKPNIQDVKEYAEQQRMRKQITAEYDDDNEYDDTLDDEFHHDDDDEDYVPPANVQRALKKAPAPAAVKIEKDQKPTIVVKDTVGSNVNHAKIISEVLKKYPHLVKNNKNIKLKIMAKSSTSPNQQQSIVIKQEPDTQQSTNTEGQTVSQRQPYGVTISKTVNTQISPQKSSTSLLIQRTPQTQAPATASAQSQQQPPQPRSTSAVIATQKIPVATNPAPRRIDSKTMHSLIAMGAENTTGPWLCLRCGVNGRPISIPSYRGFRRHLVNTHKEKIDARLCEHCGWRSRNDTELHHHLRVQHDIEPPVGYDFPVCSYCPSIFLDKASFEQHLKDEHADKAYQQQCMYCDEVFKDENELFTHMQTQHKSQAQKDGLIDYTDDEESTFYSSEQNDDKIKILSNITISPQPGIKEAASKLGTEALSTVATGIAASLGLIDSADSQEIQYLEETDFISTSTSSQEPKFVNADGQIMELTPEQRDEIISQLGSQPQGGVVMVLNQESFTSGTDADGDAEELRKDETEEPVDESLLAAYDGEAKPCNEEEKPTAESAEQMDWQDELPASSEETQEKAKEDESIEPEGENGKIENDVEVKNKTVDEVEKQPEKTDEPEEKKEDDNEKIEKAKEKLKLLAGDWSDDEEDENEENPDKEEEKKSTEPAPNVTKEDNKSDKEKPADDEHEVIFETVTAACKPTTEASVASEVPKENVDKAAEDAVIHENSEDTIEPEGKTEPKEQEAAREEEEEANKASKSTTKSNQKDKANSENETKKSGSPEDITESDKKETEEELETEKKAEKDDDGKKKEEAGGDHIRTLISEWGDDEEDEDL</sequence>
<dbReference type="Gene3D" id="3.30.710.10">
    <property type="entry name" value="Potassium Channel Kv1.1, Chain A"/>
    <property type="match status" value="1"/>
</dbReference>
<keyword evidence="11" id="KW-1185">Reference proteome</keyword>
<dbReference type="PROSITE" id="PS50097">
    <property type="entry name" value="BTB"/>
    <property type="match status" value="1"/>
</dbReference>
<feature type="region of interest" description="Disordered" evidence="7">
    <location>
        <begin position="126"/>
        <end position="153"/>
    </location>
</feature>
<dbReference type="Proteomes" id="UP000594454">
    <property type="component" value="Chromosome 6"/>
</dbReference>
<feature type="domain" description="C2H2-type" evidence="9">
    <location>
        <begin position="639"/>
        <end position="667"/>
    </location>
</feature>
<feature type="compositionally biased region" description="Basic and acidic residues" evidence="7">
    <location>
        <begin position="878"/>
        <end position="925"/>
    </location>
</feature>
<keyword evidence="3 6" id="KW-0863">Zinc-finger</keyword>
<feature type="compositionally biased region" description="Basic and acidic residues" evidence="7">
    <location>
        <begin position="1052"/>
        <end position="1108"/>
    </location>
</feature>